<dbReference type="Pfam" id="PF13639">
    <property type="entry name" value="zf-RING_2"/>
    <property type="match status" value="1"/>
</dbReference>
<dbReference type="SMART" id="SM00184">
    <property type="entry name" value="RING"/>
    <property type="match status" value="1"/>
</dbReference>
<keyword evidence="1" id="KW-0479">Metal-binding</keyword>
<evidence type="ECO:0000313" key="8">
    <source>
        <dbReference type="Proteomes" id="UP001341840"/>
    </source>
</evidence>
<gene>
    <name evidence="7" type="ORF">PIB30_019325</name>
</gene>
<feature type="transmembrane region" description="Helical" evidence="5">
    <location>
        <begin position="12"/>
        <end position="33"/>
    </location>
</feature>
<keyword evidence="2 4" id="KW-0863">Zinc-finger</keyword>
<dbReference type="PANTHER" id="PTHR47662">
    <property type="entry name" value="RING-TYPE DOMAIN-CONTAINING PROTEIN"/>
    <property type="match status" value="1"/>
</dbReference>
<sequence>MMSILEVLYHLYAKALVLLAYMLIEAVLFLQYLKSDKRSSSTTTTITTAQYLRFIEEKNPTIHYTKSMLKQPDHVECRVCLNEFQEGDKLRNLKCQHAFHRDCLDKWLQQSCATCPLCRNKLLPDFVVAKYLNQNHHNHHHNNNSNEVDYYEANDDQLFLLLSSMRGSNRTLHRYL</sequence>
<evidence type="ECO:0000259" key="6">
    <source>
        <dbReference type="PROSITE" id="PS50089"/>
    </source>
</evidence>
<evidence type="ECO:0000256" key="5">
    <source>
        <dbReference type="SAM" id="Phobius"/>
    </source>
</evidence>
<keyword evidence="3" id="KW-0862">Zinc</keyword>
<dbReference type="SMART" id="SM00744">
    <property type="entry name" value="RINGv"/>
    <property type="match status" value="1"/>
</dbReference>
<keyword evidence="8" id="KW-1185">Reference proteome</keyword>
<dbReference type="PROSITE" id="PS50089">
    <property type="entry name" value="ZF_RING_2"/>
    <property type="match status" value="1"/>
</dbReference>
<name>A0ABU6W686_9FABA</name>
<dbReference type="InterPro" id="IPR013083">
    <property type="entry name" value="Znf_RING/FYVE/PHD"/>
</dbReference>
<keyword evidence="5" id="KW-0812">Transmembrane</keyword>
<evidence type="ECO:0000313" key="7">
    <source>
        <dbReference type="EMBL" id="MED6181425.1"/>
    </source>
</evidence>
<evidence type="ECO:0000256" key="4">
    <source>
        <dbReference type="PROSITE-ProRule" id="PRU00175"/>
    </source>
</evidence>
<evidence type="ECO:0000256" key="3">
    <source>
        <dbReference type="ARBA" id="ARBA00022833"/>
    </source>
</evidence>
<evidence type="ECO:0000256" key="1">
    <source>
        <dbReference type="ARBA" id="ARBA00022723"/>
    </source>
</evidence>
<keyword evidence="5" id="KW-1133">Transmembrane helix</keyword>
<reference evidence="7 8" key="1">
    <citation type="journal article" date="2023" name="Plants (Basel)">
        <title>Bridging the Gap: Combining Genomics and Transcriptomics Approaches to Understand Stylosanthes scabra, an Orphan Legume from the Brazilian Caatinga.</title>
        <authorList>
            <person name="Ferreira-Neto J.R.C."/>
            <person name="da Silva M.D."/>
            <person name="Binneck E."/>
            <person name="de Melo N.F."/>
            <person name="da Silva R.H."/>
            <person name="de Melo A.L.T.M."/>
            <person name="Pandolfi V."/>
            <person name="Bustamante F.O."/>
            <person name="Brasileiro-Vidal A.C."/>
            <person name="Benko-Iseppon A.M."/>
        </authorList>
    </citation>
    <scope>NUCLEOTIDE SEQUENCE [LARGE SCALE GENOMIC DNA]</scope>
    <source>
        <tissue evidence="7">Leaves</tissue>
    </source>
</reference>
<feature type="domain" description="RING-type" evidence="6">
    <location>
        <begin position="77"/>
        <end position="119"/>
    </location>
</feature>
<protein>
    <recommendedName>
        <fullName evidence="6">RING-type domain-containing protein</fullName>
    </recommendedName>
</protein>
<organism evidence="7 8">
    <name type="scientific">Stylosanthes scabra</name>
    <dbReference type="NCBI Taxonomy" id="79078"/>
    <lineage>
        <taxon>Eukaryota</taxon>
        <taxon>Viridiplantae</taxon>
        <taxon>Streptophyta</taxon>
        <taxon>Embryophyta</taxon>
        <taxon>Tracheophyta</taxon>
        <taxon>Spermatophyta</taxon>
        <taxon>Magnoliopsida</taxon>
        <taxon>eudicotyledons</taxon>
        <taxon>Gunneridae</taxon>
        <taxon>Pentapetalae</taxon>
        <taxon>rosids</taxon>
        <taxon>fabids</taxon>
        <taxon>Fabales</taxon>
        <taxon>Fabaceae</taxon>
        <taxon>Papilionoideae</taxon>
        <taxon>50 kb inversion clade</taxon>
        <taxon>dalbergioids sensu lato</taxon>
        <taxon>Dalbergieae</taxon>
        <taxon>Pterocarpus clade</taxon>
        <taxon>Stylosanthes</taxon>
    </lineage>
</organism>
<keyword evidence="5" id="KW-0472">Membrane</keyword>
<dbReference type="PANTHER" id="PTHR47662:SF1">
    <property type="entry name" value="RING-TYPE DOMAIN-CONTAINING PROTEIN"/>
    <property type="match status" value="1"/>
</dbReference>
<accession>A0ABU6W686</accession>
<dbReference type="InterPro" id="IPR011016">
    <property type="entry name" value="Znf_RING-CH"/>
</dbReference>
<dbReference type="SUPFAM" id="SSF57850">
    <property type="entry name" value="RING/U-box"/>
    <property type="match status" value="1"/>
</dbReference>
<comment type="caution">
    <text evidence="7">The sequence shown here is derived from an EMBL/GenBank/DDBJ whole genome shotgun (WGS) entry which is preliminary data.</text>
</comment>
<dbReference type="EMBL" id="JASCZI010181302">
    <property type="protein sequence ID" value="MED6181425.1"/>
    <property type="molecule type" value="Genomic_DNA"/>
</dbReference>
<proteinExistence type="predicted"/>
<dbReference type="Gene3D" id="3.30.40.10">
    <property type="entry name" value="Zinc/RING finger domain, C3HC4 (zinc finger)"/>
    <property type="match status" value="1"/>
</dbReference>
<evidence type="ECO:0000256" key="2">
    <source>
        <dbReference type="ARBA" id="ARBA00022771"/>
    </source>
</evidence>
<dbReference type="Proteomes" id="UP001341840">
    <property type="component" value="Unassembled WGS sequence"/>
</dbReference>
<dbReference type="InterPro" id="IPR001841">
    <property type="entry name" value="Znf_RING"/>
</dbReference>